<evidence type="ECO:0000313" key="1">
    <source>
        <dbReference type="EMBL" id="SNY15761.1"/>
    </source>
</evidence>
<organism evidence="1 2">
    <name type="scientific">Orenia metallireducens</name>
    <dbReference type="NCBI Taxonomy" id="1413210"/>
    <lineage>
        <taxon>Bacteria</taxon>
        <taxon>Bacillati</taxon>
        <taxon>Bacillota</taxon>
        <taxon>Clostridia</taxon>
        <taxon>Halanaerobiales</taxon>
        <taxon>Halobacteroidaceae</taxon>
        <taxon>Orenia</taxon>
    </lineage>
</organism>
<evidence type="ECO:0000313" key="2">
    <source>
        <dbReference type="Proteomes" id="UP000219573"/>
    </source>
</evidence>
<protein>
    <submittedName>
        <fullName evidence="1">Uncharacterized protein</fullName>
    </submittedName>
</protein>
<dbReference type="AlphaFoldDB" id="A0A285FZX6"/>
<name>A0A285FZX6_9FIRM</name>
<accession>A0A285FZX6</accession>
<proteinExistence type="predicted"/>
<keyword evidence="2" id="KW-1185">Reference proteome</keyword>
<sequence>MKTGFYTDQWYGYSRDNDDEINFISWYGKVYYDWKFNQKAGLKSYFSGKLFKQPASDDDDYDRMEDYKCQIALNYKPTTRLNTDFIVHTDGELDWEANEFRGTKTVMVKTDYTIFEGLSLYTELSTNSLDIYAGNYATDHKELLSDGDFTTNFYTKLTKQLNTGQIAFSYGKTTFDENDKDNDGDSTEVYSGKTQDYYEVKYTVKF</sequence>
<gene>
    <name evidence="1" type="ORF">SAMN06265827_10391</name>
</gene>
<dbReference type="EMBL" id="OBDZ01000003">
    <property type="protein sequence ID" value="SNY15761.1"/>
    <property type="molecule type" value="Genomic_DNA"/>
</dbReference>
<reference evidence="2" key="1">
    <citation type="submission" date="2017-09" db="EMBL/GenBank/DDBJ databases">
        <authorList>
            <person name="Varghese N."/>
            <person name="Submissions S."/>
        </authorList>
    </citation>
    <scope>NUCLEOTIDE SEQUENCE [LARGE SCALE GENOMIC DNA]</scope>
    <source>
        <strain evidence="2">MSL47</strain>
    </source>
</reference>
<dbReference type="RefSeq" id="WP_097016563.1">
    <property type="nucleotide sequence ID" value="NZ_OBDZ01000003.1"/>
</dbReference>
<dbReference type="Proteomes" id="UP000219573">
    <property type="component" value="Unassembled WGS sequence"/>
</dbReference>